<reference evidence="3 4" key="1">
    <citation type="submission" date="2014-06" db="EMBL/GenBank/DDBJ databases">
        <title>The genome of the endonuclear symbiont Nucleicultrix amoebiphila.</title>
        <authorList>
            <person name="Schulz F."/>
            <person name="Horn M."/>
        </authorList>
    </citation>
    <scope>NUCLEOTIDE SEQUENCE [LARGE SCALE GENOMIC DNA]</scope>
    <source>
        <strain evidence="3 4">FS5</strain>
    </source>
</reference>
<sequence>MKKITLLLFFCLSCLSPHAWAQETQLDLTIAHCEAAKKADRDLNAVYHRILALYAKNKPFLIHLKKAQRAWVQFRDAHLLSIYIPEAGGWGSSEGMCRCIELQKLTEHRTKQLKEWLTSEEGDMCGGSKGLTDLTP</sequence>
<feature type="chain" id="PRO_5012213274" description="Lysozyme inhibitor LprI-like N-terminal domain-containing protein" evidence="1">
    <location>
        <begin position="22"/>
        <end position="136"/>
    </location>
</feature>
<evidence type="ECO:0000313" key="3">
    <source>
        <dbReference type="EMBL" id="ARN84858.1"/>
    </source>
</evidence>
<dbReference type="KEGG" id="naf:GQ61_05665"/>
<accession>A0A1W6N514</accession>
<keyword evidence="4" id="KW-1185">Reference proteome</keyword>
<proteinExistence type="predicted"/>
<evidence type="ECO:0000256" key="1">
    <source>
        <dbReference type="SAM" id="SignalP"/>
    </source>
</evidence>
<gene>
    <name evidence="3" type="ORF">GQ61_05665</name>
</gene>
<dbReference type="OrthoDB" id="7340239at2"/>
<dbReference type="RefSeq" id="WP_085784356.1">
    <property type="nucleotide sequence ID" value="NZ_CP008743.1"/>
</dbReference>
<dbReference type="STRING" id="1414854.GQ61_05665"/>
<dbReference type="EMBL" id="CP008743">
    <property type="protein sequence ID" value="ARN84858.1"/>
    <property type="molecule type" value="Genomic_DNA"/>
</dbReference>
<protein>
    <recommendedName>
        <fullName evidence="2">Lysozyme inhibitor LprI-like N-terminal domain-containing protein</fullName>
    </recommendedName>
</protein>
<dbReference type="Proteomes" id="UP000237351">
    <property type="component" value="Chromosome"/>
</dbReference>
<dbReference type="InterPro" id="IPR009739">
    <property type="entry name" value="LprI-like_N"/>
</dbReference>
<dbReference type="AlphaFoldDB" id="A0A1W6N514"/>
<dbReference type="Gene3D" id="1.20.1270.180">
    <property type="match status" value="1"/>
</dbReference>
<keyword evidence="1" id="KW-0732">Signal</keyword>
<feature type="signal peptide" evidence="1">
    <location>
        <begin position="1"/>
        <end position="21"/>
    </location>
</feature>
<evidence type="ECO:0000313" key="4">
    <source>
        <dbReference type="Proteomes" id="UP000237351"/>
    </source>
</evidence>
<name>A0A1W6N514_9PROT</name>
<organism evidence="3 4">
    <name type="scientific">Candidatus Nucleicultrix amoebiphila FS5</name>
    <dbReference type="NCBI Taxonomy" id="1414854"/>
    <lineage>
        <taxon>Bacteria</taxon>
        <taxon>Pseudomonadati</taxon>
        <taxon>Pseudomonadota</taxon>
        <taxon>Alphaproteobacteria</taxon>
        <taxon>Holosporales</taxon>
        <taxon>Candidatus Nucleicultricaceae</taxon>
        <taxon>Candidatus Nucleicultrix</taxon>
    </lineage>
</organism>
<evidence type="ECO:0000259" key="2">
    <source>
        <dbReference type="Pfam" id="PF07007"/>
    </source>
</evidence>
<dbReference type="Pfam" id="PF07007">
    <property type="entry name" value="LprI"/>
    <property type="match status" value="1"/>
</dbReference>
<feature type="domain" description="Lysozyme inhibitor LprI-like N-terminal" evidence="2">
    <location>
        <begin position="21"/>
        <end position="113"/>
    </location>
</feature>